<dbReference type="PIRSF" id="PIRSF000164">
    <property type="entry name" value="DHO_oxidase"/>
    <property type="match status" value="1"/>
</dbReference>
<dbReference type="GO" id="GO:0005886">
    <property type="term" value="C:plasma membrane"/>
    <property type="evidence" value="ECO:0007669"/>
    <property type="project" value="UniProtKB-SubCell"/>
</dbReference>
<comment type="catalytic activity">
    <reaction evidence="10 11">
        <text>(S)-dihydroorotate + a quinone = orotate + a quinol</text>
        <dbReference type="Rhea" id="RHEA:30187"/>
        <dbReference type="ChEBI" id="CHEBI:24646"/>
        <dbReference type="ChEBI" id="CHEBI:30839"/>
        <dbReference type="ChEBI" id="CHEBI:30864"/>
        <dbReference type="ChEBI" id="CHEBI:132124"/>
        <dbReference type="EC" id="1.3.5.2"/>
    </reaction>
</comment>
<comment type="subcellular location">
    <subcellularLocation>
        <location evidence="11">Cell membrane</location>
        <topology evidence="11">Peripheral membrane protein</topology>
    </subcellularLocation>
    <subcellularLocation>
        <location evidence="2">Membrane</location>
    </subcellularLocation>
</comment>
<feature type="binding site" evidence="11">
    <location>
        <position position="181"/>
    </location>
    <ligand>
        <name>substrate</name>
    </ligand>
</feature>
<proteinExistence type="inferred from homology"/>
<dbReference type="HAMAP" id="MF_00225">
    <property type="entry name" value="DHO_dh_type2"/>
    <property type="match status" value="1"/>
</dbReference>
<comment type="pathway">
    <text evidence="3 11">Pyrimidine metabolism; UMP biosynthesis via de novo pathway; orotate from (S)-dihydroorotate (quinone route): step 1/1.</text>
</comment>
<feature type="binding site" evidence="11">
    <location>
        <begin position="115"/>
        <end position="119"/>
    </location>
    <ligand>
        <name>substrate</name>
    </ligand>
</feature>
<organism evidence="13">
    <name type="scientific">Demequina capsici</name>
    <dbReference type="NCBI Taxonomy" id="3075620"/>
    <lineage>
        <taxon>Bacteria</taxon>
        <taxon>Bacillati</taxon>
        <taxon>Actinomycetota</taxon>
        <taxon>Actinomycetes</taxon>
        <taxon>Micrococcales</taxon>
        <taxon>Demequinaceae</taxon>
        <taxon>Demequina</taxon>
    </lineage>
</organism>
<dbReference type="KEGG" id="dcp:RN607_06005"/>
<keyword evidence="9 11" id="KW-0472">Membrane</keyword>
<keyword evidence="11" id="KW-1003">Cell membrane</keyword>
<dbReference type="PROSITE" id="PS00911">
    <property type="entry name" value="DHODEHASE_1"/>
    <property type="match status" value="1"/>
</dbReference>
<dbReference type="PANTHER" id="PTHR48109">
    <property type="entry name" value="DIHYDROOROTATE DEHYDROGENASE (QUINONE), MITOCHONDRIAL-RELATED"/>
    <property type="match status" value="1"/>
</dbReference>
<sequence length="338" mass="35612">MYDLVLRNVIYRMDPEFAHRFAVVGFRYGGRLLRALGGRRSFPAPPASAAVHALGMEFAAPLGLAAGMDKNGEAVRGLAAAGFSHIEIGTVTARAQPGNDRPRSFREKDVRGLRNRMGFNNEGADAVARRLARLRSGRKGGDVILGVNIGKTKVTSPEDAPTDYGYSARLLAPYADYLVVNVSSPNTPGLRDLQSTEALRPILEHVRAAADDAVGDRHVPLLVKIAPDLADEDVDAVADLAVELGLDGIVATNTTIGHDRGPGGLSGPPLLPRALEVITRLRARVGPGMCLVGVGGITTVADARAMLAAGATLLQGYTAFVYEGPAWPARINAALGSR</sequence>
<feature type="binding site" evidence="11">
    <location>
        <begin position="66"/>
        <end position="70"/>
    </location>
    <ligand>
        <name>FMN</name>
        <dbReference type="ChEBI" id="CHEBI:58210"/>
    </ligand>
</feature>
<dbReference type="PROSITE" id="PS00912">
    <property type="entry name" value="DHODEHASE_2"/>
    <property type="match status" value="1"/>
</dbReference>
<comment type="subunit">
    <text evidence="11">Monomer.</text>
</comment>
<evidence type="ECO:0000256" key="3">
    <source>
        <dbReference type="ARBA" id="ARBA00005161"/>
    </source>
</evidence>
<feature type="binding site" evidence="11">
    <location>
        <position position="181"/>
    </location>
    <ligand>
        <name>FMN</name>
        <dbReference type="ChEBI" id="CHEBI:58210"/>
    </ligand>
</feature>
<evidence type="ECO:0000256" key="8">
    <source>
        <dbReference type="ARBA" id="ARBA00023002"/>
    </source>
</evidence>
<dbReference type="Gene3D" id="3.20.20.70">
    <property type="entry name" value="Aldolase class I"/>
    <property type="match status" value="1"/>
</dbReference>
<gene>
    <name evidence="11" type="primary">pyrD</name>
    <name evidence="13" type="ORF">RN607_06005</name>
</gene>
<evidence type="ECO:0000256" key="11">
    <source>
        <dbReference type="HAMAP-Rule" id="MF_00225"/>
    </source>
</evidence>
<dbReference type="GO" id="GO:0044205">
    <property type="term" value="P:'de novo' UMP biosynthetic process"/>
    <property type="evidence" value="ECO:0007669"/>
    <property type="project" value="UniProtKB-UniRule"/>
</dbReference>
<keyword evidence="5 11" id="KW-0285">Flavoprotein</keyword>
<feature type="binding site" evidence="11">
    <location>
        <position position="252"/>
    </location>
    <ligand>
        <name>FMN</name>
        <dbReference type="ChEBI" id="CHEBI:58210"/>
    </ligand>
</feature>
<feature type="binding site" evidence="11">
    <location>
        <position position="186"/>
    </location>
    <ligand>
        <name>substrate</name>
    </ligand>
</feature>
<evidence type="ECO:0000256" key="2">
    <source>
        <dbReference type="ARBA" id="ARBA00004370"/>
    </source>
</evidence>
<dbReference type="InterPro" id="IPR005720">
    <property type="entry name" value="Dihydroorotate_DH_cat"/>
</dbReference>
<feature type="binding site" evidence="11">
    <location>
        <position position="90"/>
    </location>
    <ligand>
        <name>FMN</name>
        <dbReference type="ChEBI" id="CHEBI:58210"/>
    </ligand>
</feature>
<keyword evidence="8 11" id="KW-0560">Oxidoreductase</keyword>
<dbReference type="GO" id="GO:0006207">
    <property type="term" value="P:'de novo' pyrimidine nucleobase biosynthetic process"/>
    <property type="evidence" value="ECO:0007669"/>
    <property type="project" value="UniProtKB-UniRule"/>
</dbReference>
<dbReference type="Proteomes" id="UP001303408">
    <property type="component" value="Chromosome"/>
</dbReference>
<feature type="binding site" evidence="11">
    <location>
        <begin position="253"/>
        <end position="254"/>
    </location>
    <ligand>
        <name>substrate</name>
    </ligand>
</feature>
<dbReference type="InterPro" id="IPR005719">
    <property type="entry name" value="Dihydroorotate_DH_2"/>
</dbReference>
<name>A0AA96JAQ2_9MICO</name>
<evidence type="ECO:0000256" key="10">
    <source>
        <dbReference type="ARBA" id="ARBA00048639"/>
    </source>
</evidence>
<dbReference type="EC" id="1.3.5.2" evidence="11"/>
<feature type="domain" description="Dihydroorotate dehydrogenase catalytic" evidence="12">
    <location>
        <begin position="50"/>
        <end position="336"/>
    </location>
</feature>
<evidence type="ECO:0000256" key="5">
    <source>
        <dbReference type="ARBA" id="ARBA00022630"/>
    </source>
</evidence>
<feature type="binding site" evidence="11">
    <location>
        <position position="267"/>
    </location>
    <ligand>
        <name>FMN</name>
        <dbReference type="ChEBI" id="CHEBI:58210"/>
    </ligand>
</feature>
<dbReference type="InterPro" id="IPR050074">
    <property type="entry name" value="DHO_dehydrogenase"/>
</dbReference>
<keyword evidence="7 11" id="KW-0665">Pyrimidine biosynthesis</keyword>
<dbReference type="CDD" id="cd04738">
    <property type="entry name" value="DHOD_2_like"/>
    <property type="match status" value="1"/>
</dbReference>
<comment type="function">
    <text evidence="1 11">Catalyzes the conversion of dihydroorotate to orotate with quinone as electron acceptor.</text>
</comment>
<feature type="binding site" evidence="11">
    <location>
        <position position="70"/>
    </location>
    <ligand>
        <name>substrate</name>
    </ligand>
</feature>
<comment type="cofactor">
    <cofactor evidence="11">
        <name>FMN</name>
        <dbReference type="ChEBI" id="CHEBI:58210"/>
    </cofactor>
    <text evidence="11">Binds 1 FMN per subunit.</text>
</comment>
<dbReference type="Pfam" id="PF01180">
    <property type="entry name" value="DHO_dh"/>
    <property type="match status" value="1"/>
</dbReference>
<evidence type="ECO:0000256" key="6">
    <source>
        <dbReference type="ARBA" id="ARBA00022643"/>
    </source>
</evidence>
<feature type="active site" description="Nucleophile" evidence="11">
    <location>
        <position position="184"/>
    </location>
</feature>
<dbReference type="InterPro" id="IPR013785">
    <property type="entry name" value="Aldolase_TIM"/>
</dbReference>
<dbReference type="NCBIfam" id="TIGR01036">
    <property type="entry name" value="pyrD_sub2"/>
    <property type="match status" value="1"/>
</dbReference>
<evidence type="ECO:0000256" key="7">
    <source>
        <dbReference type="ARBA" id="ARBA00022975"/>
    </source>
</evidence>
<dbReference type="NCBIfam" id="NF003652">
    <property type="entry name" value="PRK05286.2-5"/>
    <property type="match status" value="1"/>
</dbReference>
<dbReference type="SUPFAM" id="SSF51395">
    <property type="entry name" value="FMN-linked oxidoreductases"/>
    <property type="match status" value="1"/>
</dbReference>
<dbReference type="EMBL" id="CP134880">
    <property type="protein sequence ID" value="WNM28557.1"/>
    <property type="molecule type" value="Genomic_DNA"/>
</dbReference>
<dbReference type="PANTHER" id="PTHR48109:SF4">
    <property type="entry name" value="DIHYDROOROTATE DEHYDROGENASE (QUINONE), MITOCHONDRIAL"/>
    <property type="match status" value="1"/>
</dbReference>
<feature type="binding site" evidence="11">
    <location>
        <position position="296"/>
    </location>
    <ligand>
        <name>FMN</name>
        <dbReference type="ChEBI" id="CHEBI:58210"/>
    </ligand>
</feature>
<dbReference type="InterPro" id="IPR001295">
    <property type="entry name" value="Dihydroorotate_DH_CS"/>
</dbReference>
<evidence type="ECO:0000313" key="13">
    <source>
        <dbReference type="EMBL" id="WNM28557.1"/>
    </source>
</evidence>
<dbReference type="InterPro" id="IPR012135">
    <property type="entry name" value="Dihydroorotate_DH_1_2"/>
</dbReference>
<comment type="similarity">
    <text evidence="4 11">Belongs to the dihydroorotate dehydrogenase family. Type 2 subfamily.</text>
</comment>
<feature type="binding site" evidence="11">
    <location>
        <begin position="317"/>
        <end position="318"/>
    </location>
    <ligand>
        <name>FMN</name>
        <dbReference type="ChEBI" id="CHEBI:58210"/>
    </ligand>
</feature>
<reference evidence="13" key="1">
    <citation type="submission" date="2023-09" db="EMBL/GenBank/DDBJ databases">
        <title>Demequina sp. a novel bacteria isolated from Capsicum annuum.</title>
        <authorList>
            <person name="Humaira Z."/>
            <person name="Lee J."/>
            <person name="Cho D."/>
        </authorList>
    </citation>
    <scope>NUCLEOTIDE SEQUENCE</scope>
    <source>
        <strain evidence="13">PMTSA13</strain>
    </source>
</reference>
<evidence type="ECO:0000259" key="12">
    <source>
        <dbReference type="Pfam" id="PF01180"/>
    </source>
</evidence>
<accession>A0AA96JAQ2</accession>
<feature type="binding site" evidence="11">
    <location>
        <position position="224"/>
    </location>
    <ligand>
        <name>FMN</name>
        <dbReference type="ChEBI" id="CHEBI:58210"/>
    </ligand>
</feature>
<dbReference type="GO" id="GO:0005737">
    <property type="term" value="C:cytoplasm"/>
    <property type="evidence" value="ECO:0007669"/>
    <property type="project" value="InterPro"/>
</dbReference>
<dbReference type="RefSeq" id="WP_313545040.1">
    <property type="nucleotide sequence ID" value="NZ_CP134880.1"/>
</dbReference>
<dbReference type="AlphaFoldDB" id="A0AA96JAQ2"/>
<evidence type="ECO:0000256" key="9">
    <source>
        <dbReference type="ARBA" id="ARBA00023136"/>
    </source>
</evidence>
<keyword evidence="6 11" id="KW-0288">FMN</keyword>
<protein>
    <recommendedName>
        <fullName evidence="11">Dihydroorotate dehydrogenase (quinone)</fullName>
        <ecNumber evidence="11">1.3.5.2</ecNumber>
    </recommendedName>
    <alternativeName>
        <fullName evidence="11">DHOdehase</fullName>
        <shortName evidence="11">DHOD</shortName>
        <shortName evidence="11">DHODase</shortName>
    </alternativeName>
    <alternativeName>
        <fullName evidence="11">Dihydroorotate oxidase</fullName>
    </alternativeName>
</protein>
<evidence type="ECO:0000256" key="1">
    <source>
        <dbReference type="ARBA" id="ARBA00003125"/>
    </source>
</evidence>
<feature type="binding site" evidence="11">
    <location>
        <position position="148"/>
    </location>
    <ligand>
        <name>FMN</name>
        <dbReference type="ChEBI" id="CHEBI:58210"/>
    </ligand>
</feature>
<evidence type="ECO:0000256" key="4">
    <source>
        <dbReference type="ARBA" id="ARBA00005359"/>
    </source>
</evidence>
<dbReference type="GO" id="GO:0106430">
    <property type="term" value="F:dihydroorotate dehydrogenase (quinone) activity"/>
    <property type="evidence" value="ECO:0007669"/>
    <property type="project" value="UniProtKB-EC"/>
</dbReference>